<protein>
    <submittedName>
        <fullName evidence="5">LacI family transcriptional regulator</fullName>
    </submittedName>
</protein>
<dbReference type="Pfam" id="PF00356">
    <property type="entry name" value="LacI"/>
    <property type="match status" value="1"/>
</dbReference>
<dbReference type="InterPro" id="IPR000843">
    <property type="entry name" value="HTH_LacI"/>
</dbReference>
<evidence type="ECO:0000313" key="6">
    <source>
        <dbReference type="Proteomes" id="UP001164305"/>
    </source>
</evidence>
<dbReference type="InterPro" id="IPR010982">
    <property type="entry name" value="Lambda_DNA-bd_dom_sf"/>
</dbReference>
<dbReference type="CDD" id="cd06267">
    <property type="entry name" value="PBP1_LacI_sugar_binding-like"/>
    <property type="match status" value="1"/>
</dbReference>
<keyword evidence="2" id="KW-0238">DNA-binding</keyword>
<dbReference type="PRINTS" id="PR00036">
    <property type="entry name" value="HTHLACI"/>
</dbReference>
<evidence type="ECO:0000256" key="2">
    <source>
        <dbReference type="ARBA" id="ARBA00023125"/>
    </source>
</evidence>
<dbReference type="Proteomes" id="UP001164305">
    <property type="component" value="Chromosome"/>
</dbReference>
<dbReference type="SUPFAM" id="SSF47413">
    <property type="entry name" value="lambda repressor-like DNA-binding domains"/>
    <property type="match status" value="1"/>
</dbReference>
<gene>
    <name evidence="5" type="ORF">BRM3_14145</name>
</gene>
<reference evidence="5" key="1">
    <citation type="submission" date="2022-10" db="EMBL/GenBank/DDBJ databases">
        <title>Whole-Genome Sequencing of Brachybacterium huguangmaarense BRM-3, Isolated from Betula schmidtii.</title>
        <authorList>
            <person name="Haam D."/>
        </authorList>
    </citation>
    <scope>NUCLEOTIDE SEQUENCE</scope>
    <source>
        <strain evidence="5">BRM-3</strain>
    </source>
</reference>
<keyword evidence="1" id="KW-0805">Transcription regulation</keyword>
<dbReference type="Pfam" id="PF13377">
    <property type="entry name" value="Peripla_BP_3"/>
    <property type="match status" value="1"/>
</dbReference>
<dbReference type="PANTHER" id="PTHR30146:SF153">
    <property type="entry name" value="LACTOSE OPERON REPRESSOR"/>
    <property type="match status" value="1"/>
</dbReference>
<organism evidence="5 6">
    <name type="scientific">Brachybacterium huguangmaarense</name>
    <dbReference type="NCBI Taxonomy" id="1652028"/>
    <lineage>
        <taxon>Bacteria</taxon>
        <taxon>Bacillati</taxon>
        <taxon>Actinomycetota</taxon>
        <taxon>Actinomycetes</taxon>
        <taxon>Micrococcales</taxon>
        <taxon>Dermabacteraceae</taxon>
        <taxon>Brachybacterium</taxon>
    </lineage>
</organism>
<dbReference type="EMBL" id="CP107020">
    <property type="protein sequence ID" value="UYG16719.1"/>
    <property type="molecule type" value="Genomic_DNA"/>
</dbReference>
<feature type="domain" description="HTH lacI-type" evidence="4">
    <location>
        <begin position="4"/>
        <end position="46"/>
    </location>
</feature>
<evidence type="ECO:0000256" key="1">
    <source>
        <dbReference type="ARBA" id="ARBA00023015"/>
    </source>
</evidence>
<dbReference type="CDD" id="cd01392">
    <property type="entry name" value="HTH_LacI"/>
    <property type="match status" value="1"/>
</dbReference>
<dbReference type="InterPro" id="IPR046335">
    <property type="entry name" value="LacI/GalR-like_sensor"/>
</dbReference>
<dbReference type="InterPro" id="IPR028082">
    <property type="entry name" value="Peripla_BP_I"/>
</dbReference>
<evidence type="ECO:0000256" key="3">
    <source>
        <dbReference type="ARBA" id="ARBA00023163"/>
    </source>
</evidence>
<accession>A0ABY6G164</accession>
<dbReference type="Gene3D" id="3.40.50.2300">
    <property type="match status" value="2"/>
</dbReference>
<evidence type="ECO:0000313" key="5">
    <source>
        <dbReference type="EMBL" id="UYG16719.1"/>
    </source>
</evidence>
<dbReference type="PROSITE" id="PS50932">
    <property type="entry name" value="HTH_LACI_2"/>
    <property type="match status" value="1"/>
</dbReference>
<proteinExistence type="predicted"/>
<dbReference type="RefSeq" id="WP_263593932.1">
    <property type="nucleotide sequence ID" value="NZ_CP107020.1"/>
</dbReference>
<dbReference type="SUPFAM" id="SSF53822">
    <property type="entry name" value="Periplasmic binding protein-like I"/>
    <property type="match status" value="1"/>
</dbReference>
<sequence>MAKTRLKDIAERAGVSESTVSRVLNRRSGIAEETQRLVREAARELGHHDVGEEGELVGVLVPDLENPIFCQWADRLEAELFERGAASIISTRARGIQGEAAAFERFLRLDATGVVVVSGFHAQPSGPVEHYRRLVHEGVSLALINGVREEIDATFISTDDDHAMRLATAHLRELGHTAIGLAVGDERTWPVRQKVRTFEGLIDHEQSPARDIAFTDFSYAGGYQAARELIERGCTAIVCGSDVMAAGALEGVRSLGLAVPADVSVIGYDDAQWAGLTNPALTTVRQSVPEMARAAVRAVLEGGEGSRRAVRSEVAMMPQLIVRGSTGAAPHVRR</sequence>
<dbReference type="PROSITE" id="PS00356">
    <property type="entry name" value="HTH_LACI_1"/>
    <property type="match status" value="1"/>
</dbReference>
<evidence type="ECO:0000259" key="4">
    <source>
        <dbReference type="PROSITE" id="PS50932"/>
    </source>
</evidence>
<dbReference type="PANTHER" id="PTHR30146">
    <property type="entry name" value="LACI-RELATED TRANSCRIPTIONAL REPRESSOR"/>
    <property type="match status" value="1"/>
</dbReference>
<keyword evidence="6" id="KW-1185">Reference proteome</keyword>
<dbReference type="SMART" id="SM00354">
    <property type="entry name" value="HTH_LACI"/>
    <property type="match status" value="1"/>
</dbReference>
<dbReference type="Gene3D" id="1.10.260.40">
    <property type="entry name" value="lambda repressor-like DNA-binding domains"/>
    <property type="match status" value="1"/>
</dbReference>
<keyword evidence="3" id="KW-0804">Transcription</keyword>
<name>A0ABY6G164_9MICO</name>